<name>A0AAN7PHJ7_MYCAM</name>
<keyword evidence="2" id="KW-1185">Reference proteome</keyword>
<gene>
    <name evidence="1" type="ORF">QYF61_017468</name>
</gene>
<dbReference type="Proteomes" id="UP001333110">
    <property type="component" value="Unassembled WGS sequence"/>
</dbReference>
<protein>
    <submittedName>
        <fullName evidence="1">Uncharacterized protein</fullName>
    </submittedName>
</protein>
<accession>A0AAN7PHJ7</accession>
<reference evidence="1 2" key="1">
    <citation type="journal article" date="2023" name="J. Hered.">
        <title>Chromosome-level genome of the wood stork (Mycteria americana) provides insight into avian chromosome evolution.</title>
        <authorList>
            <person name="Flamio R. Jr."/>
            <person name="Ramstad K.M."/>
        </authorList>
    </citation>
    <scope>NUCLEOTIDE SEQUENCE [LARGE SCALE GENOMIC DNA]</scope>
    <source>
        <strain evidence="1">JAX WOST 10</strain>
    </source>
</reference>
<sequence length="612" mass="69476">MKATLISKHPRIIHRNPFDPKWVFKKLGYQTMDYRKHKSFANCSKAQKEYKTVLTTFLHKTNKKTLANIHDRELRTTRRDRHIRSHDKGTVQNLINYLMFTKHFEDERNCNINGIIKSRNGLDITCLIDITCSRKGRHILDYHRHNSANTIAQDGWLQEGLSPEQWATVLQRVSQSHPEDRTRCCCWGQQTWKLRPRHSLWTNVPACYQTHLDTALCETASGHLQGRTPWVGHITCRRPPNHKVKAAALIAAATLCQQVQPHEEVFVQAPFRYWKAAIRSPHSLIFSRLNNPNSLSLSAQERCSSPLIIFVALLWTHSNRPMSFLCWGPQSGMQYSVGWGLMRAGYRGRITSLDLLVTLLLMQPRIWLAFWAASAHCWLMLSFSSTNTPKSFSSGRAALNPFSAQPVFVLGIAPTHVQDLALGPVELHEVRTGPPLKPVRVPLEGIPSLWHVNSTTQLGDIGKLAEGALNPTVHVADKDVKQRWFQYRPLRNATCPWFPLGHRAVDRNSLSVTMQPISYPPSSPSIKSMSLQFRDKDVVQDSVKCFAQIQGILSPPPSKNGIKAIKMVMFSMNGAPSPTFKLCRLFSMLEETNTPSSQNGSFHYQIESADKF</sequence>
<evidence type="ECO:0000313" key="2">
    <source>
        <dbReference type="Proteomes" id="UP001333110"/>
    </source>
</evidence>
<comment type="caution">
    <text evidence="1">The sequence shown here is derived from an EMBL/GenBank/DDBJ whole genome shotgun (WGS) entry which is preliminary data.</text>
</comment>
<organism evidence="1 2">
    <name type="scientific">Mycteria americana</name>
    <name type="common">Wood stork</name>
    <dbReference type="NCBI Taxonomy" id="33587"/>
    <lineage>
        <taxon>Eukaryota</taxon>
        <taxon>Metazoa</taxon>
        <taxon>Chordata</taxon>
        <taxon>Craniata</taxon>
        <taxon>Vertebrata</taxon>
        <taxon>Euteleostomi</taxon>
        <taxon>Archelosauria</taxon>
        <taxon>Archosauria</taxon>
        <taxon>Dinosauria</taxon>
        <taxon>Saurischia</taxon>
        <taxon>Theropoda</taxon>
        <taxon>Coelurosauria</taxon>
        <taxon>Aves</taxon>
        <taxon>Neognathae</taxon>
        <taxon>Neoaves</taxon>
        <taxon>Aequornithes</taxon>
        <taxon>Ciconiiformes</taxon>
        <taxon>Ciconiidae</taxon>
        <taxon>Mycteria</taxon>
    </lineage>
</organism>
<evidence type="ECO:0000313" key="1">
    <source>
        <dbReference type="EMBL" id="KAK4831337.1"/>
    </source>
</evidence>
<dbReference type="EMBL" id="JAUNZN010000001">
    <property type="protein sequence ID" value="KAK4831337.1"/>
    <property type="molecule type" value="Genomic_DNA"/>
</dbReference>
<proteinExistence type="predicted"/>
<dbReference type="AlphaFoldDB" id="A0AAN7PHJ7"/>